<gene>
    <name evidence="1" type="ORF">SCHCODRAFT_114214</name>
</gene>
<dbReference type="OrthoDB" id="2748701at2759"/>
<feature type="non-terminal residue" evidence="1">
    <location>
        <position position="271"/>
    </location>
</feature>
<reference evidence="1 2" key="1">
    <citation type="journal article" date="2010" name="Nat. Biotechnol.">
        <title>Genome sequence of the model mushroom Schizophyllum commune.</title>
        <authorList>
            <person name="Ohm R.A."/>
            <person name="de Jong J.F."/>
            <person name="Lugones L.G."/>
            <person name="Aerts A."/>
            <person name="Kothe E."/>
            <person name="Stajich J.E."/>
            <person name="de Vries R.P."/>
            <person name="Record E."/>
            <person name="Levasseur A."/>
            <person name="Baker S.E."/>
            <person name="Bartholomew K.A."/>
            <person name="Coutinho P.M."/>
            <person name="Erdmann S."/>
            <person name="Fowler T.J."/>
            <person name="Gathman A.C."/>
            <person name="Lombard V."/>
            <person name="Henrissat B."/>
            <person name="Knabe N."/>
            <person name="Kuees U."/>
            <person name="Lilly W.W."/>
            <person name="Lindquist E."/>
            <person name="Lucas S."/>
            <person name="Magnuson J.K."/>
            <person name="Piumi F."/>
            <person name="Raudaskoski M."/>
            <person name="Salamov A."/>
            <person name="Schmutz J."/>
            <person name="Schwarze F.W.M.R."/>
            <person name="vanKuyk P.A."/>
            <person name="Horton J.S."/>
            <person name="Grigoriev I.V."/>
            <person name="Woesten H.A.B."/>
        </authorList>
    </citation>
    <scope>NUCLEOTIDE SEQUENCE [LARGE SCALE GENOMIC DNA]</scope>
    <source>
        <strain evidence="2">H4-8 / FGSC 9210</strain>
    </source>
</reference>
<dbReference type="KEGG" id="scm:SCHCO_02644120"/>
<keyword evidence="2" id="KW-1185">Reference proteome</keyword>
<sequence>MDALPAELWCAIFEFACTDDGSTGASLALVSSYVQLLSQQYRLQSIAIRGRTQLARLARKLETLPLSHRPRSLFMTLSDAELGYVAPLDAHRVLELVAPRIQALHLHLLRVTRISLPACPRLAELTIDGPLVEANRELPALRILRISPTAQRATAVLRDLRRVGPGLQEIYIPLRVLTPHEVMSALGIAPRNADGIPRRLPTEALLPASLELLCLEEDRLSTDASDAHCPRQQQLSRKFWELAAKETRLRVAPRVLDDGCGTVGRWQSKGL</sequence>
<dbReference type="HOGENOM" id="CLU_041942_0_1_1"/>
<dbReference type="InParanoid" id="D8QK39"/>
<dbReference type="RefSeq" id="XP_003026725.1">
    <property type="nucleotide sequence ID" value="XM_003026679.1"/>
</dbReference>
<dbReference type="Proteomes" id="UP000007431">
    <property type="component" value="Unassembled WGS sequence"/>
</dbReference>
<dbReference type="GeneID" id="9593764"/>
<evidence type="ECO:0008006" key="3">
    <source>
        <dbReference type="Google" id="ProtNLM"/>
    </source>
</evidence>
<protein>
    <recommendedName>
        <fullName evidence="3">F-box domain-containing protein</fullName>
    </recommendedName>
</protein>
<evidence type="ECO:0000313" key="2">
    <source>
        <dbReference type="Proteomes" id="UP000007431"/>
    </source>
</evidence>
<dbReference type="EMBL" id="GL377315">
    <property type="protein sequence ID" value="EFI91822.1"/>
    <property type="molecule type" value="Genomic_DNA"/>
</dbReference>
<evidence type="ECO:0000313" key="1">
    <source>
        <dbReference type="EMBL" id="EFI91822.1"/>
    </source>
</evidence>
<organism evidence="2">
    <name type="scientific">Schizophyllum commune (strain H4-8 / FGSC 9210)</name>
    <name type="common">Split gill fungus</name>
    <dbReference type="NCBI Taxonomy" id="578458"/>
    <lineage>
        <taxon>Eukaryota</taxon>
        <taxon>Fungi</taxon>
        <taxon>Dikarya</taxon>
        <taxon>Basidiomycota</taxon>
        <taxon>Agaricomycotina</taxon>
        <taxon>Agaricomycetes</taxon>
        <taxon>Agaricomycetidae</taxon>
        <taxon>Agaricales</taxon>
        <taxon>Schizophyllaceae</taxon>
        <taxon>Schizophyllum</taxon>
    </lineage>
</organism>
<dbReference type="eggNOG" id="ENOG502R12K">
    <property type="taxonomic scope" value="Eukaryota"/>
</dbReference>
<proteinExistence type="predicted"/>
<dbReference type="AlphaFoldDB" id="D8QK39"/>
<dbReference type="VEuPathDB" id="FungiDB:SCHCODRAFT_02644120"/>
<name>D8QK39_SCHCM</name>
<accession>D8QK39</accession>
<dbReference type="OMA" id="RNITRGC"/>